<comment type="caution">
    <text evidence="1">The sequence shown here is derived from an EMBL/GenBank/DDBJ whole genome shotgun (WGS) entry which is preliminary data.</text>
</comment>
<reference evidence="1" key="1">
    <citation type="submission" date="2020-08" db="EMBL/GenBank/DDBJ databases">
        <title>Genome public.</title>
        <authorList>
            <person name="Liu C."/>
            <person name="Sun Q."/>
        </authorList>
    </citation>
    <scope>NUCLEOTIDE SEQUENCE</scope>
    <source>
        <strain evidence="1">NSJ-28</strain>
    </source>
</reference>
<gene>
    <name evidence="1" type="ORF">H8S45_14860</name>
</gene>
<evidence type="ECO:0000313" key="2">
    <source>
        <dbReference type="Proteomes" id="UP000606499"/>
    </source>
</evidence>
<dbReference type="Proteomes" id="UP000606499">
    <property type="component" value="Unassembled WGS sequence"/>
</dbReference>
<proteinExistence type="predicted"/>
<dbReference type="EMBL" id="JACOPL010000026">
    <property type="protein sequence ID" value="MBC5726728.1"/>
    <property type="molecule type" value="Genomic_DNA"/>
</dbReference>
<protein>
    <submittedName>
        <fullName evidence="1">Mu-like prophage major head subunit gpT family protein</fullName>
    </submittedName>
</protein>
<dbReference type="RefSeq" id="WP_186950412.1">
    <property type="nucleotide sequence ID" value="NZ_JACOPL010000026.1"/>
</dbReference>
<name>A0A923LWK8_9FIRM</name>
<keyword evidence="2" id="KW-1185">Reference proteome</keyword>
<evidence type="ECO:0000313" key="1">
    <source>
        <dbReference type="EMBL" id="MBC5726728.1"/>
    </source>
</evidence>
<organism evidence="1 2">
    <name type="scientific">Agathobaculum faecis</name>
    <dbReference type="NCBI Taxonomy" id="2763013"/>
    <lineage>
        <taxon>Bacteria</taxon>
        <taxon>Bacillati</taxon>
        <taxon>Bacillota</taxon>
        <taxon>Clostridia</taxon>
        <taxon>Eubacteriales</taxon>
        <taxon>Butyricicoccaceae</taxon>
        <taxon>Agathobaculum</taxon>
    </lineage>
</organism>
<dbReference type="Pfam" id="PF25209">
    <property type="entry name" value="Phage_capsid_4"/>
    <property type="match status" value="1"/>
</dbReference>
<dbReference type="AlphaFoldDB" id="A0A923LWK8"/>
<sequence>MAGIIFAEGTGLNDSVFGKSQAPIKAMIEHNVEAFEKQSMIDKIFYMDTTTNYAEKYTSETSMGDFEDVGENGAYPITSIQEGYSKVIEPTTWKSRFEVTQEMIEDAKLGKIKSRANIFGTSYNRTREKFAADMLIGGMGTAVTIGGRKYDTTSADGKALFATDHPSKTQGAKGAQSNLFKYTAASDKFTEVLDSAQERMQDFRDDNGNLLTVAPDTIIIPNSGALKRKIFEAVGSDLDPNTSNNAFNFQVGLWNVLVWNYLPKTVSGKEYFLLMDSKFNQDYMCLPWLDRVKLTVKSAIDENTDANTWSGRARFGAGFNNWRSIALVGDSLSSGTEL</sequence>
<accession>A0A923LWK8</accession>